<evidence type="ECO:0000313" key="2">
    <source>
        <dbReference type="Proteomes" id="UP001296967"/>
    </source>
</evidence>
<keyword evidence="1" id="KW-0456">Lyase</keyword>
<gene>
    <name evidence="1" type="ORF">CCR82_02720</name>
</gene>
<name>A0AAJ0XF81_HALSE</name>
<dbReference type="CDD" id="cd21650">
    <property type="entry name" value="CrtA-like"/>
    <property type="match status" value="1"/>
</dbReference>
<dbReference type="GO" id="GO:0016829">
    <property type="term" value="F:lyase activity"/>
    <property type="evidence" value="ECO:0007669"/>
    <property type="project" value="UniProtKB-KW"/>
</dbReference>
<keyword evidence="2" id="KW-1185">Reference proteome</keyword>
<dbReference type="AlphaFoldDB" id="A0AAJ0XF81"/>
<dbReference type="InterPro" id="IPR011008">
    <property type="entry name" value="Dimeric_a/b-barrel"/>
</dbReference>
<evidence type="ECO:0000313" key="1">
    <source>
        <dbReference type="EMBL" id="MBK5929475.1"/>
    </source>
</evidence>
<accession>A0AAJ0XF81</accession>
<dbReference type="SUPFAM" id="SSF54909">
    <property type="entry name" value="Dimeric alpha+beta barrel"/>
    <property type="match status" value="1"/>
</dbReference>
<reference evidence="1" key="2">
    <citation type="journal article" date="2020" name="Microorganisms">
        <title>Osmotic Adaptation and Compatible Solute Biosynthesis of Phototrophic Bacteria as Revealed from Genome Analyses.</title>
        <authorList>
            <person name="Imhoff J.F."/>
            <person name="Rahn T."/>
            <person name="Kunzel S."/>
            <person name="Keller A."/>
            <person name="Neulinger S.C."/>
        </authorList>
    </citation>
    <scope>NUCLEOTIDE SEQUENCE</scope>
    <source>
        <strain evidence="1">DSM 4395</strain>
    </source>
</reference>
<proteinExistence type="predicted"/>
<dbReference type="InterPro" id="IPR049574">
    <property type="entry name" value="CrtA-like"/>
</dbReference>
<sequence length="241" mass="27319">MPTDRVTFSFFRYPLGYSPVAFLFMGFRRLFIGDDVPAGEFRLMGCGGNDGFSILPDPRTYCLMSALPDADDDQRLRQSRFYRRIAGPSQAQLHIALRPLSGHGTWDGREPFAYSGERADDGPLAVLTHAHVHNNRLRAFWRSVPQIRAHLREAPGCLFHIGFGEGPLRTLATFSLWQNAEQMRAFAYRQSPHHRTLRAARQEAWLSESIFVRFRVLDVSGDLDAWPLRSVPLGAAHHGSR</sequence>
<protein>
    <submittedName>
        <fullName evidence="1">Aminodeoxychorismate lyase</fullName>
    </submittedName>
</protein>
<organism evidence="1 2">
    <name type="scientific">Halochromatium salexigens</name>
    <name type="common">Chromatium salexigens</name>
    <dbReference type="NCBI Taxonomy" id="49447"/>
    <lineage>
        <taxon>Bacteria</taxon>
        <taxon>Pseudomonadati</taxon>
        <taxon>Pseudomonadota</taxon>
        <taxon>Gammaproteobacteria</taxon>
        <taxon>Chromatiales</taxon>
        <taxon>Chromatiaceae</taxon>
        <taxon>Halochromatium</taxon>
    </lineage>
</organism>
<dbReference type="EMBL" id="NHSF01000016">
    <property type="protein sequence ID" value="MBK5929475.1"/>
    <property type="molecule type" value="Genomic_DNA"/>
</dbReference>
<dbReference type="Proteomes" id="UP001296967">
    <property type="component" value="Unassembled WGS sequence"/>
</dbReference>
<reference evidence="1" key="1">
    <citation type="submission" date="2017-05" db="EMBL/GenBank/DDBJ databases">
        <authorList>
            <person name="Imhoff J.F."/>
            <person name="Rahn T."/>
            <person name="Kuenzel S."/>
            <person name="Neulinger S.C."/>
        </authorList>
    </citation>
    <scope>NUCLEOTIDE SEQUENCE</scope>
    <source>
        <strain evidence="1">DSM 4395</strain>
    </source>
</reference>
<comment type="caution">
    <text evidence="1">The sequence shown here is derived from an EMBL/GenBank/DDBJ whole genome shotgun (WGS) entry which is preliminary data.</text>
</comment>
<dbReference type="RefSeq" id="WP_201243830.1">
    <property type="nucleotide sequence ID" value="NZ_NHSF01000016.1"/>
</dbReference>